<dbReference type="GO" id="GO:0005829">
    <property type="term" value="C:cytosol"/>
    <property type="evidence" value="ECO:0007669"/>
    <property type="project" value="TreeGrafter"/>
</dbReference>
<evidence type="ECO:0000256" key="4">
    <source>
        <dbReference type="ARBA" id="ARBA00023284"/>
    </source>
</evidence>
<dbReference type="GO" id="GO:0045454">
    <property type="term" value="P:cell redox homeostasis"/>
    <property type="evidence" value="ECO:0007669"/>
    <property type="project" value="TreeGrafter"/>
</dbReference>
<dbReference type="EMBL" id="AMRV01000002">
    <property type="protein sequence ID" value="EMD83979.1"/>
    <property type="molecule type" value="Genomic_DNA"/>
</dbReference>
<dbReference type="PANTHER" id="PTHR45663:SF11">
    <property type="entry name" value="GEO12009P1"/>
    <property type="match status" value="1"/>
</dbReference>
<keyword evidence="2" id="KW-0249">Electron transport</keyword>
<dbReference type="Proteomes" id="UP000011717">
    <property type="component" value="Unassembled WGS sequence"/>
</dbReference>
<evidence type="ECO:0000256" key="3">
    <source>
        <dbReference type="ARBA" id="ARBA00023157"/>
    </source>
</evidence>
<dbReference type="GO" id="GO:0015035">
    <property type="term" value="F:protein-disulfide reductase activity"/>
    <property type="evidence" value="ECO:0007669"/>
    <property type="project" value="TreeGrafter"/>
</dbReference>
<organism evidence="6 7">
    <name type="scientific">Pacificimonas flava</name>
    <dbReference type="NCBI Taxonomy" id="1234595"/>
    <lineage>
        <taxon>Bacteria</taxon>
        <taxon>Pseudomonadati</taxon>
        <taxon>Pseudomonadota</taxon>
        <taxon>Alphaproteobacteria</taxon>
        <taxon>Sphingomonadales</taxon>
        <taxon>Sphingosinicellaceae</taxon>
        <taxon>Pacificimonas</taxon>
    </lineage>
</organism>
<keyword evidence="3" id="KW-1015">Disulfide bond</keyword>
<comment type="caution">
    <text evidence="6">The sequence shown here is derived from an EMBL/GenBank/DDBJ whole genome shotgun (WGS) entry which is preliminary data.</text>
</comment>
<dbReference type="AlphaFoldDB" id="M2TBI4"/>
<name>M2TBI4_9SPHN</name>
<dbReference type="PANTHER" id="PTHR45663">
    <property type="entry name" value="GEO12009P1"/>
    <property type="match status" value="1"/>
</dbReference>
<dbReference type="Gene3D" id="3.40.30.10">
    <property type="entry name" value="Glutaredoxin"/>
    <property type="match status" value="1"/>
</dbReference>
<dbReference type="PROSITE" id="PS00194">
    <property type="entry name" value="THIOREDOXIN_1"/>
    <property type="match status" value="1"/>
</dbReference>
<proteinExistence type="predicted"/>
<dbReference type="Pfam" id="PF00085">
    <property type="entry name" value="Thioredoxin"/>
    <property type="match status" value="1"/>
</dbReference>
<sequence length="304" mass="32663">MATLSTPEGERAAMEAFQRDVIEPSMSSLVILDFYADWCGPCKQVAPVLEKVAADYADKGVKLVKIDVDKNPAVAAQFRVQSIPQIYALYQGQPVADLTQARTEPQFRQFLDQILPQLGIGAESEEDQAAAQMQEQKDLAAQHAAAGEHIEALKIYQLLLQQAPKDEVVLGGAAVSLIALGDETQAGTLIANIPDDSTTAEVVQARKALQLAENAVDPAELEALAAKVEANADDHAARIAYGEALAGAGRGEEAAAQYLESIRRDREHDEGAARRKLLELFEASGVGAPWVMGARRKLSSMLFS</sequence>
<dbReference type="InterPro" id="IPR011990">
    <property type="entry name" value="TPR-like_helical_dom_sf"/>
</dbReference>
<dbReference type="PATRIC" id="fig|1234595.3.peg.952"/>
<reference evidence="6 7" key="1">
    <citation type="journal article" date="2013" name="Genome Announc.">
        <title>Draft Genome Sequence of Strain JLT2015T, Belonging to the Family Sphingomonadaceae of the Alphaproteobacteria.</title>
        <authorList>
            <person name="Tang K."/>
            <person name="Liu K."/>
            <person name="Li S."/>
            <person name="Jiao N."/>
        </authorList>
    </citation>
    <scope>NUCLEOTIDE SEQUENCE [LARGE SCALE GENOMIC DNA]</scope>
    <source>
        <strain evidence="6 7">JLT2015</strain>
    </source>
</reference>
<dbReference type="InterPro" id="IPR036249">
    <property type="entry name" value="Thioredoxin-like_sf"/>
</dbReference>
<evidence type="ECO:0000259" key="5">
    <source>
        <dbReference type="PROSITE" id="PS51352"/>
    </source>
</evidence>
<keyword evidence="4" id="KW-0676">Redox-active center</keyword>
<evidence type="ECO:0000256" key="1">
    <source>
        <dbReference type="ARBA" id="ARBA00022448"/>
    </source>
</evidence>
<gene>
    <name evidence="6" type="ORF">C725_0951</name>
</gene>
<keyword evidence="1" id="KW-0813">Transport</keyword>
<dbReference type="RefSeq" id="WP_008600477.1">
    <property type="nucleotide sequence ID" value="NZ_AMRV01000002.1"/>
</dbReference>
<dbReference type="OrthoDB" id="9790390at2"/>
<accession>M2TBI4</accession>
<dbReference type="Gene3D" id="1.25.40.10">
    <property type="entry name" value="Tetratricopeptide repeat domain"/>
    <property type="match status" value="1"/>
</dbReference>
<keyword evidence="7" id="KW-1185">Reference proteome</keyword>
<dbReference type="GO" id="GO:0006950">
    <property type="term" value="P:response to stress"/>
    <property type="evidence" value="ECO:0007669"/>
    <property type="project" value="UniProtKB-ARBA"/>
</dbReference>
<evidence type="ECO:0000313" key="7">
    <source>
        <dbReference type="Proteomes" id="UP000011717"/>
    </source>
</evidence>
<evidence type="ECO:0000256" key="2">
    <source>
        <dbReference type="ARBA" id="ARBA00022982"/>
    </source>
</evidence>
<dbReference type="InterPro" id="IPR017937">
    <property type="entry name" value="Thioredoxin_CS"/>
</dbReference>
<dbReference type="SUPFAM" id="SSF48452">
    <property type="entry name" value="TPR-like"/>
    <property type="match status" value="1"/>
</dbReference>
<dbReference type="Pfam" id="PF14561">
    <property type="entry name" value="TPR_20"/>
    <property type="match status" value="1"/>
</dbReference>
<dbReference type="CDD" id="cd02947">
    <property type="entry name" value="TRX_family"/>
    <property type="match status" value="1"/>
</dbReference>
<feature type="domain" description="Thioredoxin" evidence="5">
    <location>
        <begin position="1"/>
        <end position="116"/>
    </location>
</feature>
<dbReference type="InterPro" id="IPR013766">
    <property type="entry name" value="Thioredoxin_domain"/>
</dbReference>
<dbReference type="PROSITE" id="PS51352">
    <property type="entry name" value="THIOREDOXIN_2"/>
    <property type="match status" value="1"/>
</dbReference>
<evidence type="ECO:0000313" key="6">
    <source>
        <dbReference type="EMBL" id="EMD83979.1"/>
    </source>
</evidence>
<dbReference type="SUPFAM" id="SSF52833">
    <property type="entry name" value="Thioredoxin-like"/>
    <property type="match status" value="1"/>
</dbReference>
<protein>
    <submittedName>
        <fullName evidence="6">Thioredoxin domain-containing protein EC-YbbN</fullName>
    </submittedName>
</protein>